<gene>
    <name evidence="3" type="ORF">FHX48_000725</name>
</gene>
<dbReference type="PANTHER" id="PTHR35369:SF2">
    <property type="entry name" value="BLR3025 PROTEIN"/>
    <property type="match status" value="1"/>
</dbReference>
<keyword evidence="1" id="KW-0227">DNA damage</keyword>
<dbReference type="RefSeq" id="WP_167048644.1">
    <property type="nucleotide sequence ID" value="NZ_JAAOZB010000002.1"/>
</dbReference>
<evidence type="ECO:0000313" key="3">
    <source>
        <dbReference type="EMBL" id="MBA8815673.1"/>
    </source>
</evidence>
<reference evidence="3 4" key="1">
    <citation type="submission" date="2020-07" db="EMBL/GenBank/DDBJ databases">
        <title>Sequencing the genomes of 1000 actinobacteria strains.</title>
        <authorList>
            <person name="Klenk H.-P."/>
        </authorList>
    </citation>
    <scope>NUCLEOTIDE SEQUENCE [LARGE SCALE GENOMIC DNA]</scope>
    <source>
        <strain evidence="3 4">DSM 27576</strain>
    </source>
</reference>
<evidence type="ECO:0000259" key="2">
    <source>
        <dbReference type="PROSITE" id="PS50173"/>
    </source>
</evidence>
<dbReference type="AlphaFoldDB" id="A0A7W3JMT3"/>
<accession>A0A7W3JMT3</accession>
<dbReference type="Proteomes" id="UP000526083">
    <property type="component" value="Unassembled WGS sequence"/>
</dbReference>
<proteinExistence type="predicted"/>
<evidence type="ECO:0000313" key="4">
    <source>
        <dbReference type="Proteomes" id="UP000526083"/>
    </source>
</evidence>
<dbReference type="PANTHER" id="PTHR35369">
    <property type="entry name" value="BLR3025 PROTEIN-RELATED"/>
    <property type="match status" value="1"/>
</dbReference>
<dbReference type="InterPro" id="IPR050356">
    <property type="entry name" value="SulA_CellDiv_inhibitor"/>
</dbReference>
<name>A0A7W3JMT3_9MICO</name>
<dbReference type="EMBL" id="JACGWY010000001">
    <property type="protein sequence ID" value="MBA8815673.1"/>
    <property type="molecule type" value="Genomic_DNA"/>
</dbReference>
<dbReference type="SUPFAM" id="SSF56672">
    <property type="entry name" value="DNA/RNA polymerases"/>
    <property type="match status" value="1"/>
</dbReference>
<dbReference type="InterPro" id="IPR001126">
    <property type="entry name" value="UmuC"/>
</dbReference>
<dbReference type="Pfam" id="PF00817">
    <property type="entry name" value="IMS"/>
    <property type="match status" value="1"/>
</dbReference>
<dbReference type="GO" id="GO:0006281">
    <property type="term" value="P:DNA repair"/>
    <property type="evidence" value="ECO:0007669"/>
    <property type="project" value="InterPro"/>
</dbReference>
<organism evidence="3 4">
    <name type="scientific">Microbacterium halimionae</name>
    <dbReference type="NCBI Taxonomy" id="1526413"/>
    <lineage>
        <taxon>Bacteria</taxon>
        <taxon>Bacillati</taxon>
        <taxon>Actinomycetota</taxon>
        <taxon>Actinomycetes</taxon>
        <taxon>Micrococcales</taxon>
        <taxon>Microbacteriaceae</taxon>
        <taxon>Microbacterium</taxon>
    </lineage>
</organism>
<dbReference type="PROSITE" id="PS50173">
    <property type="entry name" value="UMUC"/>
    <property type="match status" value="1"/>
</dbReference>
<feature type="domain" description="UmuC" evidence="2">
    <location>
        <begin position="35"/>
        <end position="184"/>
    </location>
</feature>
<dbReference type="InterPro" id="IPR043502">
    <property type="entry name" value="DNA/RNA_pol_sf"/>
</dbReference>
<evidence type="ECO:0000256" key="1">
    <source>
        <dbReference type="ARBA" id="ARBA00022763"/>
    </source>
</evidence>
<protein>
    <submittedName>
        <fullName evidence="3">Protein ImuB</fullName>
    </submittedName>
</protein>
<sequence>MSEPVRTLVLWVPDWPIIAAAHSGLFDAAAPVAEPVAVVEKNVVVACSAAARSEGVRRGQRRRDAQARCPQLTIISTDLERDHRAFAPAVAAVEERAPGVQILRAGLLALRIRGPARYYGGESEAAHVLREAVIALGIADVRAGVADGVFTAERAARNVATVQAPVIIVPPGESASFLAPMPVAVLEDAEVALLLGRLGVQTLGQFAGLDSSRVAERLGPHGERLFALASGRDSRGVDPRTPPPELDREVIFEPPVEAAEHVAFGIRLAASEFIDALGALDLVCTELRVELTGDRAEHSERVWLHPTAFDAAAVVDRVRWQLGEDAQHLVTGVGRVRLSPEAVDAASHHHTGLFGGGPDERVHHALSRVQAMLGHRGVVTPAVGGGRLLAERRVLVPWGDRAVLARERAQPWPGHLPAPLPASVFPELLPVEVKAAGGMDVDVDERGTLTAEPEVLIVRGRRSAISSWAGPWPVIEREWDADRAHTTHRFQIVDDDQLAWLLVCTNGVWAAEARYD</sequence>
<keyword evidence="4" id="KW-1185">Reference proteome</keyword>
<comment type="caution">
    <text evidence="3">The sequence shown here is derived from an EMBL/GenBank/DDBJ whole genome shotgun (WGS) entry which is preliminary data.</text>
</comment>
<dbReference type="Gene3D" id="3.40.1170.60">
    <property type="match status" value="1"/>
</dbReference>
<dbReference type="Gene3D" id="1.10.150.20">
    <property type="entry name" value="5' to 3' exonuclease, C-terminal subdomain"/>
    <property type="match status" value="1"/>
</dbReference>
<dbReference type="CDD" id="cd03468">
    <property type="entry name" value="PolY_like"/>
    <property type="match status" value="1"/>
</dbReference>